<dbReference type="Proteomes" id="UP001439008">
    <property type="component" value="Unassembled WGS sequence"/>
</dbReference>
<keyword evidence="3 6" id="KW-0240">DNA-directed RNA polymerase</keyword>
<dbReference type="Pfam" id="PF05158">
    <property type="entry name" value="RNA_pol_Rpc34"/>
    <property type="match status" value="1"/>
</dbReference>
<reference evidence="6 7" key="1">
    <citation type="journal article" date="2024" name="BMC Biol.">
        <title>Comparative genomics of Ascetosporea gives new insight into the evolutionary basis for animal parasitism in Rhizaria.</title>
        <authorList>
            <person name="Hiltunen Thoren M."/>
            <person name="Onut-Brannstrom I."/>
            <person name="Alfjorden A."/>
            <person name="Peckova H."/>
            <person name="Swords F."/>
            <person name="Hooper C."/>
            <person name="Holzer A.S."/>
            <person name="Bass D."/>
            <person name="Burki F."/>
        </authorList>
    </citation>
    <scope>NUCLEOTIDE SEQUENCE [LARGE SCALE GENOMIC DNA]</scope>
    <source>
        <strain evidence="6">20-A016</strain>
    </source>
</reference>
<dbReference type="EMBL" id="JBDODL010006179">
    <property type="protein sequence ID" value="MES1923431.1"/>
    <property type="molecule type" value="Genomic_DNA"/>
</dbReference>
<evidence type="ECO:0000256" key="1">
    <source>
        <dbReference type="ARBA" id="ARBA00004123"/>
    </source>
</evidence>
<evidence type="ECO:0000256" key="4">
    <source>
        <dbReference type="ARBA" id="ARBA00023163"/>
    </source>
</evidence>
<comment type="subcellular location">
    <subcellularLocation>
        <location evidence="1">Nucleus</location>
    </subcellularLocation>
</comment>
<organism evidence="6 7">
    <name type="scientific">Bonamia ostreae</name>
    <dbReference type="NCBI Taxonomy" id="126728"/>
    <lineage>
        <taxon>Eukaryota</taxon>
        <taxon>Sar</taxon>
        <taxon>Rhizaria</taxon>
        <taxon>Endomyxa</taxon>
        <taxon>Ascetosporea</taxon>
        <taxon>Haplosporida</taxon>
        <taxon>Bonamia</taxon>
    </lineage>
</organism>
<proteinExistence type="inferred from homology"/>
<keyword evidence="5" id="KW-0539">Nucleus</keyword>
<dbReference type="InterPro" id="IPR016049">
    <property type="entry name" value="RNA_pol_Rpc34-like"/>
</dbReference>
<evidence type="ECO:0000256" key="2">
    <source>
        <dbReference type="ARBA" id="ARBA00011038"/>
    </source>
</evidence>
<accession>A0ABV2AUV0</accession>
<gene>
    <name evidence="6" type="primary">POLR3F</name>
    <name evidence="6" type="ORF">MHBO_005003</name>
</gene>
<protein>
    <submittedName>
        <fullName evidence="6">DNA-directed RNA polymerase III subunit RPC6</fullName>
    </submittedName>
</protein>
<comment type="similarity">
    <text evidence="2">Belongs to the eukaryotic RPC34/RPC39 RNA polymerase subunit family.</text>
</comment>
<evidence type="ECO:0000256" key="5">
    <source>
        <dbReference type="ARBA" id="ARBA00023242"/>
    </source>
</evidence>
<dbReference type="Gene3D" id="1.10.10.10">
    <property type="entry name" value="Winged helix-like DNA-binding domain superfamily/Winged helix DNA-binding domain"/>
    <property type="match status" value="1"/>
</dbReference>
<evidence type="ECO:0000313" key="6">
    <source>
        <dbReference type="EMBL" id="MES1923431.1"/>
    </source>
</evidence>
<keyword evidence="7" id="KW-1185">Reference proteome</keyword>
<keyword evidence="4" id="KW-0804">Transcription</keyword>
<evidence type="ECO:0000313" key="7">
    <source>
        <dbReference type="Proteomes" id="UP001439008"/>
    </source>
</evidence>
<comment type="caution">
    <text evidence="6">The sequence shown here is derived from an EMBL/GenBank/DDBJ whole genome shotgun (WGS) entry which is preliminary data.</text>
</comment>
<dbReference type="GO" id="GO:0000428">
    <property type="term" value="C:DNA-directed RNA polymerase complex"/>
    <property type="evidence" value="ECO:0007669"/>
    <property type="project" value="UniProtKB-KW"/>
</dbReference>
<evidence type="ECO:0000256" key="3">
    <source>
        <dbReference type="ARBA" id="ARBA00022478"/>
    </source>
</evidence>
<name>A0ABV2AUV0_9EUKA</name>
<dbReference type="SUPFAM" id="SSF46785">
    <property type="entry name" value="Winged helix' DNA-binding domain"/>
    <property type="match status" value="1"/>
</dbReference>
<dbReference type="InterPro" id="IPR036388">
    <property type="entry name" value="WH-like_DNA-bd_sf"/>
</dbReference>
<feature type="non-terminal residue" evidence="6">
    <location>
        <position position="152"/>
    </location>
</feature>
<dbReference type="InterPro" id="IPR036390">
    <property type="entry name" value="WH_DNA-bd_sf"/>
</dbReference>
<dbReference type="InterPro" id="IPR007832">
    <property type="entry name" value="RNA_pol_Rpc34"/>
</dbReference>
<dbReference type="PANTHER" id="PTHR12780">
    <property type="entry name" value="RNA POLYMERASE III DNA DIRECTED , 39KD SUBUNIT-RELATED"/>
    <property type="match status" value="1"/>
</dbReference>
<sequence length="152" mass="17703">MKNSQNKLIYKLVSSSVAKTLSTLNTRERIVYKLILSNGTNGMWHRDLRHKSNIESTYAMAKIIKNLIKSKLIKIVPSPDGSNRKTYMLYNLRPTQKEWVNSFNSGHSIDSELVEKTYNACYDFICMNVLIFNDFSFLIFFLRSIFCCCCKF</sequence>